<protein>
    <submittedName>
        <fullName evidence="2">Uncharacterized protein</fullName>
    </submittedName>
</protein>
<reference evidence="2 3" key="1">
    <citation type="journal article" date="2014" name="Agronomy (Basel)">
        <title>A Draft Genome Sequence for Ensete ventricosum, the Drought-Tolerant Tree Against Hunger.</title>
        <authorList>
            <person name="Harrison J."/>
            <person name="Moore K.A."/>
            <person name="Paszkiewicz K."/>
            <person name="Jones T."/>
            <person name="Grant M."/>
            <person name="Ambacheew D."/>
            <person name="Muzemil S."/>
            <person name="Studholme D.J."/>
        </authorList>
    </citation>
    <scope>NUCLEOTIDE SEQUENCE [LARGE SCALE GENOMIC DNA]</scope>
</reference>
<dbReference type="Proteomes" id="UP000287651">
    <property type="component" value="Unassembled WGS sequence"/>
</dbReference>
<dbReference type="EMBL" id="AMZH03028235">
    <property type="protein sequence ID" value="RRT33801.1"/>
    <property type="molecule type" value="Genomic_DNA"/>
</dbReference>
<comment type="caution">
    <text evidence="2">The sequence shown here is derived from an EMBL/GenBank/DDBJ whole genome shotgun (WGS) entry which is preliminary data.</text>
</comment>
<accession>A0A426X2V4</accession>
<feature type="compositionally biased region" description="Basic and acidic residues" evidence="1">
    <location>
        <begin position="42"/>
        <end position="51"/>
    </location>
</feature>
<proteinExistence type="predicted"/>
<gene>
    <name evidence="2" type="ORF">B296_00056090</name>
</gene>
<organism evidence="2 3">
    <name type="scientific">Ensete ventricosum</name>
    <name type="common">Abyssinian banana</name>
    <name type="synonym">Musa ensete</name>
    <dbReference type="NCBI Taxonomy" id="4639"/>
    <lineage>
        <taxon>Eukaryota</taxon>
        <taxon>Viridiplantae</taxon>
        <taxon>Streptophyta</taxon>
        <taxon>Embryophyta</taxon>
        <taxon>Tracheophyta</taxon>
        <taxon>Spermatophyta</taxon>
        <taxon>Magnoliopsida</taxon>
        <taxon>Liliopsida</taxon>
        <taxon>Zingiberales</taxon>
        <taxon>Musaceae</taxon>
        <taxon>Ensete</taxon>
    </lineage>
</organism>
<evidence type="ECO:0000313" key="3">
    <source>
        <dbReference type="Proteomes" id="UP000287651"/>
    </source>
</evidence>
<name>A0A426X2V4_ENSVE</name>
<evidence type="ECO:0000256" key="1">
    <source>
        <dbReference type="SAM" id="MobiDB-lite"/>
    </source>
</evidence>
<sequence>MGSIGPKPLTRKLFLESRVYGPPAHAPPVVLVLGLRPRPNRRAGEEDKQTREAVSTSTVDEWPPWLRSTAPKQSRAEAAVMQEIPPRVMLSFDATLQSFHGVLTICLFLDGFCVPLAFTKVE</sequence>
<evidence type="ECO:0000313" key="2">
    <source>
        <dbReference type="EMBL" id="RRT33801.1"/>
    </source>
</evidence>
<feature type="region of interest" description="Disordered" evidence="1">
    <location>
        <begin position="37"/>
        <end position="67"/>
    </location>
</feature>
<dbReference type="AlphaFoldDB" id="A0A426X2V4"/>